<feature type="transmembrane region" description="Helical" evidence="9">
    <location>
        <begin position="393"/>
        <end position="410"/>
    </location>
</feature>
<evidence type="ECO:0000256" key="4">
    <source>
        <dbReference type="ARBA" id="ARBA00022679"/>
    </source>
</evidence>
<comment type="subcellular location">
    <subcellularLocation>
        <location evidence="1">Cell membrane</location>
        <topology evidence="1">Multi-pass membrane protein</topology>
    </subcellularLocation>
</comment>
<feature type="transmembrane region" description="Helical" evidence="9">
    <location>
        <begin position="215"/>
        <end position="233"/>
    </location>
</feature>
<feature type="transmembrane region" description="Helical" evidence="9">
    <location>
        <begin position="254"/>
        <end position="274"/>
    </location>
</feature>
<dbReference type="Pfam" id="PF02366">
    <property type="entry name" value="PMT"/>
    <property type="match status" value="1"/>
</dbReference>
<feature type="domain" description="ArnT-like N-terminal" evidence="10">
    <location>
        <begin position="91"/>
        <end position="227"/>
    </location>
</feature>
<dbReference type="InterPro" id="IPR003342">
    <property type="entry name" value="ArnT-like_N"/>
</dbReference>
<evidence type="ECO:0000256" key="1">
    <source>
        <dbReference type="ARBA" id="ARBA00004651"/>
    </source>
</evidence>
<keyword evidence="3" id="KW-0328">Glycosyltransferase</keyword>
<protein>
    <submittedName>
        <fullName evidence="11">Phospholipid carrier-dependent glycosyltransferase</fullName>
    </submittedName>
</protein>
<evidence type="ECO:0000256" key="3">
    <source>
        <dbReference type="ARBA" id="ARBA00022676"/>
    </source>
</evidence>
<evidence type="ECO:0000256" key="6">
    <source>
        <dbReference type="ARBA" id="ARBA00022989"/>
    </source>
</evidence>
<evidence type="ECO:0000313" key="12">
    <source>
        <dbReference type="Proteomes" id="UP000094669"/>
    </source>
</evidence>
<proteinExistence type="predicted"/>
<evidence type="ECO:0000256" key="8">
    <source>
        <dbReference type="SAM" id="MobiDB-lite"/>
    </source>
</evidence>
<keyword evidence="4" id="KW-0808">Transferase</keyword>
<evidence type="ECO:0000256" key="2">
    <source>
        <dbReference type="ARBA" id="ARBA00022475"/>
    </source>
</evidence>
<evidence type="ECO:0000259" key="10">
    <source>
        <dbReference type="Pfam" id="PF02366"/>
    </source>
</evidence>
<feature type="transmembrane region" description="Helical" evidence="9">
    <location>
        <begin position="124"/>
        <end position="141"/>
    </location>
</feature>
<feature type="compositionally biased region" description="Polar residues" evidence="8">
    <location>
        <begin position="7"/>
        <end position="24"/>
    </location>
</feature>
<evidence type="ECO:0000313" key="11">
    <source>
        <dbReference type="EMBL" id="PNV76779.1"/>
    </source>
</evidence>
<feature type="transmembrane region" description="Helical" evidence="9">
    <location>
        <begin position="168"/>
        <end position="186"/>
    </location>
</feature>
<feature type="transmembrane region" description="Helical" evidence="9">
    <location>
        <begin position="339"/>
        <end position="357"/>
    </location>
</feature>
<accession>A0ABX4YNC5</accession>
<evidence type="ECO:0000256" key="9">
    <source>
        <dbReference type="SAM" id="Phobius"/>
    </source>
</evidence>
<dbReference type="InterPro" id="IPR050297">
    <property type="entry name" value="LipidA_mod_glycosyltrf_83"/>
</dbReference>
<feature type="transmembrane region" description="Helical" evidence="9">
    <location>
        <begin position="40"/>
        <end position="63"/>
    </location>
</feature>
<dbReference type="EMBL" id="MCRM02000001">
    <property type="protein sequence ID" value="PNV76779.1"/>
    <property type="molecule type" value="Genomic_DNA"/>
</dbReference>
<feature type="transmembrane region" description="Helical" evidence="9">
    <location>
        <begin position="363"/>
        <end position="381"/>
    </location>
</feature>
<feature type="transmembrane region" description="Helical" evidence="9">
    <location>
        <begin position="304"/>
        <end position="327"/>
    </location>
</feature>
<organism evidence="11 12">
    <name type="scientific">Leptospira inadai serovar Lyme</name>
    <dbReference type="NCBI Taxonomy" id="293084"/>
    <lineage>
        <taxon>Bacteria</taxon>
        <taxon>Pseudomonadati</taxon>
        <taxon>Spirochaetota</taxon>
        <taxon>Spirochaetia</taxon>
        <taxon>Leptospirales</taxon>
        <taxon>Leptospiraceae</taxon>
        <taxon>Leptospira</taxon>
    </lineage>
</organism>
<feature type="transmembrane region" description="Helical" evidence="9">
    <location>
        <begin position="193"/>
        <end position="209"/>
    </location>
</feature>
<keyword evidence="12" id="KW-1185">Reference proteome</keyword>
<keyword evidence="7 9" id="KW-0472">Membrane</keyword>
<feature type="region of interest" description="Disordered" evidence="8">
    <location>
        <begin position="1"/>
        <end position="24"/>
    </location>
</feature>
<reference evidence="11" key="1">
    <citation type="submission" date="2018-01" db="EMBL/GenBank/DDBJ databases">
        <title>Genomic characterization of Leptospira inadai serogroup Lyme isolated from captured rat in Brazil and comparative analysis with human reference strain.</title>
        <authorList>
            <person name="Moreno L.Z."/>
            <person name="Loureiro A.P."/>
            <person name="Miraglia F."/>
            <person name="Kremer F.S."/>
            <person name="Eslabao M.R."/>
            <person name="Dellagostin O.A."/>
            <person name="Lilenbaum W."/>
            <person name="Moreno A.M."/>
        </authorList>
    </citation>
    <scope>NUCLEOTIDE SEQUENCE [LARGE SCALE GENOMIC DNA]</scope>
    <source>
        <strain evidence="11">M34/99</strain>
    </source>
</reference>
<keyword evidence="6 9" id="KW-1133">Transmembrane helix</keyword>
<evidence type="ECO:0000256" key="7">
    <source>
        <dbReference type="ARBA" id="ARBA00023136"/>
    </source>
</evidence>
<dbReference type="Proteomes" id="UP000094669">
    <property type="component" value="Unassembled WGS sequence"/>
</dbReference>
<dbReference type="PANTHER" id="PTHR33908">
    <property type="entry name" value="MANNOSYLTRANSFERASE YKCB-RELATED"/>
    <property type="match status" value="1"/>
</dbReference>
<dbReference type="RefSeq" id="WP_081654383.1">
    <property type="nucleotide sequence ID" value="NZ_MCRM02000001.1"/>
</dbReference>
<dbReference type="PANTHER" id="PTHR33908:SF3">
    <property type="entry name" value="UNDECAPRENYL PHOSPHATE-ALPHA-4-AMINO-4-DEOXY-L-ARABINOSE ARABINOSYL TRANSFERASE"/>
    <property type="match status" value="1"/>
</dbReference>
<gene>
    <name evidence="11" type="ORF">BES34_000350</name>
</gene>
<feature type="transmembrane region" description="Helical" evidence="9">
    <location>
        <begin position="422"/>
        <end position="442"/>
    </location>
</feature>
<name>A0ABX4YNC5_9LEPT</name>
<keyword evidence="2" id="KW-1003">Cell membrane</keyword>
<comment type="caution">
    <text evidence="11">The sequence shown here is derived from an EMBL/GenBank/DDBJ whole genome shotgun (WGS) entry which is preliminary data.</text>
</comment>
<evidence type="ECO:0000256" key="5">
    <source>
        <dbReference type="ARBA" id="ARBA00022692"/>
    </source>
</evidence>
<sequence length="588" mass="65366">MKALELQTKSTQYSSENKPSQHNAKNNAPLALWIRTGDTMYIALLLLLGLGVLLPGLGSYQILTQGDEEMHIATIRESLSSSSFLFPKFEGVMNLYKPPALFWSGIAADSIFGTSIFAERFPSFLLFLSTALCIYSGLRILGSRPFFAFSFAASFLFTLGTFKFSRLVMMEAFLVFFITAVSVLVLKYQVSRERGWLVVAGILSGMAFLVKGPLFQVYAGIVLVSFSGVNVFITNSSGKWIGFKRIGKEVQDNVIFHLSALVVPAIWIISLLSYSEAGREFLAFFFLTENLGKFSSATTNQGEWILPAGWLLYSLPFSFLLLFANIYALATKAKNYAQVLGKTLIWASFAILMIHLTPNRKDFYYALPILPLAFLGAGAFFSRTNQEILKKPLSYNLGFLIGFGALLTVGKVCYERILGTTVLLDTLFAILTVSAFIVFILTPRFVNNLSIYAICNVLVAGLLMAYVQFSLIPALSLSDFPESGPVLQAKKVCVIAENPWTALSYKNALVGSDVAHSVPGSERNCVDGDRAVIDYVAHWKGRDDYKLVQSWPIRKRDLTWSEFLENGHGQELIFYYEPTHLLKNSEAR</sequence>
<feature type="transmembrane region" description="Helical" evidence="9">
    <location>
        <begin position="146"/>
        <end position="162"/>
    </location>
</feature>
<feature type="transmembrane region" description="Helical" evidence="9">
    <location>
        <begin position="449"/>
        <end position="469"/>
    </location>
</feature>
<keyword evidence="5 9" id="KW-0812">Transmembrane</keyword>